<reference evidence="1" key="1">
    <citation type="submission" date="2019-10" db="EMBL/GenBank/DDBJ databases">
        <title>Conservation and host-specific expression of non-tandemly repeated heterogenous ribosome RNA gene in arbuscular mycorrhizal fungi.</title>
        <authorList>
            <person name="Maeda T."/>
            <person name="Kobayashi Y."/>
            <person name="Nakagawa T."/>
            <person name="Ezawa T."/>
            <person name="Yamaguchi K."/>
            <person name="Bino T."/>
            <person name="Nishimoto Y."/>
            <person name="Shigenobu S."/>
            <person name="Kawaguchi M."/>
        </authorList>
    </citation>
    <scope>NUCLEOTIDE SEQUENCE</scope>
    <source>
        <strain evidence="1">HR1</strain>
    </source>
</reference>
<comment type="caution">
    <text evidence="1">The sequence shown here is derived from an EMBL/GenBank/DDBJ whole genome shotgun (WGS) entry which is preliminary data.</text>
</comment>
<accession>A0A8H3LF97</accession>
<organism evidence="1 2">
    <name type="scientific">Rhizophagus clarus</name>
    <dbReference type="NCBI Taxonomy" id="94130"/>
    <lineage>
        <taxon>Eukaryota</taxon>
        <taxon>Fungi</taxon>
        <taxon>Fungi incertae sedis</taxon>
        <taxon>Mucoromycota</taxon>
        <taxon>Glomeromycotina</taxon>
        <taxon>Glomeromycetes</taxon>
        <taxon>Glomerales</taxon>
        <taxon>Glomeraceae</taxon>
        <taxon>Rhizophagus</taxon>
    </lineage>
</organism>
<evidence type="ECO:0000313" key="1">
    <source>
        <dbReference type="EMBL" id="GES86034.1"/>
    </source>
</evidence>
<proteinExistence type="predicted"/>
<name>A0A8H3LF97_9GLOM</name>
<evidence type="ECO:0000313" key="2">
    <source>
        <dbReference type="Proteomes" id="UP000615446"/>
    </source>
</evidence>
<sequence>MFNQPSSENVYQKLCLHGSEILIRAGEADRVIVKNEDFLKDITQNSVQLESVLLVKQVEQDRLRFKILKPVVVVYGTESMEGNIERVLGHIVWLLREAQNPDSDSEMKRRKSGSEFYPRAYKECEMLRKQNIKVVLRRRKELSFYGLGIEMFPPFEHPPFK</sequence>
<dbReference type="EMBL" id="BLAL01000160">
    <property type="protein sequence ID" value="GES86034.1"/>
    <property type="molecule type" value="Genomic_DNA"/>
</dbReference>
<gene>
    <name evidence="1" type="ORF">RCL2_001310800</name>
</gene>
<dbReference type="Proteomes" id="UP000615446">
    <property type="component" value="Unassembled WGS sequence"/>
</dbReference>
<dbReference type="AlphaFoldDB" id="A0A8H3LF97"/>
<protein>
    <submittedName>
        <fullName evidence="1">Uncharacterized protein</fullName>
    </submittedName>
</protein>